<keyword evidence="7" id="KW-0924">Ammonia transport</keyword>
<dbReference type="FunFam" id="1.10.3430.10:FF:000008">
    <property type="entry name" value="Ammonium transporter"/>
    <property type="match status" value="1"/>
</dbReference>
<name>A0A8S1SZV4_9CILI</name>
<dbReference type="EMBL" id="CAJJDO010000013">
    <property type="protein sequence ID" value="CAD8144254.1"/>
    <property type="molecule type" value="Genomic_DNA"/>
</dbReference>
<evidence type="ECO:0000256" key="6">
    <source>
        <dbReference type="ARBA" id="ARBA00023136"/>
    </source>
</evidence>
<evidence type="ECO:0000256" key="7">
    <source>
        <dbReference type="ARBA" id="ARBA00023177"/>
    </source>
</evidence>
<feature type="transmembrane region" description="Helical" evidence="9">
    <location>
        <begin position="377"/>
        <end position="397"/>
    </location>
</feature>
<feature type="repeat" description="WD" evidence="8">
    <location>
        <begin position="718"/>
        <end position="750"/>
    </location>
</feature>
<dbReference type="Pfam" id="PF00909">
    <property type="entry name" value="Ammonium_transp"/>
    <property type="match status" value="1"/>
</dbReference>
<feature type="transmembrane region" description="Helical" evidence="9">
    <location>
        <begin position="250"/>
        <end position="272"/>
    </location>
</feature>
<comment type="subcellular location">
    <subcellularLocation>
        <location evidence="1">Membrane</location>
        <topology evidence="1">Multi-pass membrane protein</topology>
    </subcellularLocation>
</comment>
<dbReference type="PANTHER" id="PTHR11730:SF6">
    <property type="entry name" value="AMMONIUM TRANSPORTER"/>
    <property type="match status" value="1"/>
</dbReference>
<proteinExistence type="inferred from homology"/>
<evidence type="ECO:0000313" key="11">
    <source>
        <dbReference type="EMBL" id="CAD8144254.1"/>
    </source>
</evidence>
<dbReference type="PROSITE" id="PS50082">
    <property type="entry name" value="WD_REPEATS_2"/>
    <property type="match status" value="3"/>
</dbReference>
<organism evidence="11 12">
    <name type="scientific">Paramecium pentaurelia</name>
    <dbReference type="NCBI Taxonomy" id="43138"/>
    <lineage>
        <taxon>Eukaryota</taxon>
        <taxon>Sar</taxon>
        <taxon>Alveolata</taxon>
        <taxon>Ciliophora</taxon>
        <taxon>Intramacronucleata</taxon>
        <taxon>Oligohymenophorea</taxon>
        <taxon>Peniculida</taxon>
        <taxon>Parameciidae</taxon>
        <taxon>Paramecium</taxon>
    </lineage>
</organism>
<feature type="transmembrane region" description="Helical" evidence="9">
    <location>
        <begin position="144"/>
        <end position="165"/>
    </location>
</feature>
<keyword evidence="3" id="KW-0813">Transport</keyword>
<evidence type="ECO:0000256" key="5">
    <source>
        <dbReference type="ARBA" id="ARBA00022989"/>
    </source>
</evidence>
<comment type="caution">
    <text evidence="11">The sequence shown here is derived from an EMBL/GenBank/DDBJ whole genome shotgun (WGS) entry which is preliminary data.</text>
</comment>
<feature type="domain" description="Ammonium transporter AmtB-like" evidence="10">
    <location>
        <begin position="34"/>
        <end position="418"/>
    </location>
</feature>
<keyword evidence="4 9" id="KW-0812">Transmembrane</keyword>
<evidence type="ECO:0000256" key="3">
    <source>
        <dbReference type="ARBA" id="ARBA00022448"/>
    </source>
</evidence>
<dbReference type="PROSITE" id="PS50294">
    <property type="entry name" value="WD_REPEATS_REGION"/>
    <property type="match status" value="2"/>
</dbReference>
<dbReference type="GO" id="GO:0008519">
    <property type="term" value="F:ammonium channel activity"/>
    <property type="evidence" value="ECO:0007669"/>
    <property type="project" value="InterPro"/>
</dbReference>
<dbReference type="OrthoDB" id="674604at2759"/>
<feature type="transmembrane region" description="Helical" evidence="9">
    <location>
        <begin position="180"/>
        <end position="200"/>
    </location>
</feature>
<accession>A0A8S1SZV4</accession>
<gene>
    <name evidence="11" type="ORF">PPENT_87.1.T0130136</name>
</gene>
<dbReference type="Proteomes" id="UP000689195">
    <property type="component" value="Unassembled WGS sequence"/>
</dbReference>
<feature type="repeat" description="WD" evidence="8">
    <location>
        <begin position="552"/>
        <end position="592"/>
    </location>
</feature>
<keyword evidence="12" id="KW-1185">Reference proteome</keyword>
<keyword evidence="8" id="KW-0853">WD repeat</keyword>
<evidence type="ECO:0000313" key="12">
    <source>
        <dbReference type="Proteomes" id="UP000689195"/>
    </source>
</evidence>
<comment type="similarity">
    <text evidence="2">Belongs to the ammonia transporter channel (TC 1.A.11.2) family.</text>
</comment>
<dbReference type="InterPro" id="IPR001680">
    <property type="entry name" value="WD40_rpt"/>
</dbReference>
<dbReference type="Pfam" id="PF00400">
    <property type="entry name" value="WD40"/>
    <property type="match status" value="3"/>
</dbReference>
<dbReference type="GO" id="GO:0097272">
    <property type="term" value="P:ammonium homeostasis"/>
    <property type="evidence" value="ECO:0007669"/>
    <property type="project" value="TreeGrafter"/>
</dbReference>
<feature type="transmembrane region" description="Helical" evidence="9">
    <location>
        <begin position="339"/>
        <end position="357"/>
    </location>
</feature>
<feature type="repeat" description="WD" evidence="8">
    <location>
        <begin position="449"/>
        <end position="492"/>
    </location>
</feature>
<keyword evidence="6 9" id="KW-0472">Membrane</keyword>
<evidence type="ECO:0000256" key="8">
    <source>
        <dbReference type="PROSITE-ProRule" id="PRU00221"/>
    </source>
</evidence>
<dbReference type="PANTHER" id="PTHR11730">
    <property type="entry name" value="AMMONIUM TRANSPORTER"/>
    <property type="match status" value="1"/>
</dbReference>
<dbReference type="PROSITE" id="PS00678">
    <property type="entry name" value="WD_REPEATS_1"/>
    <property type="match status" value="3"/>
</dbReference>
<evidence type="ECO:0000256" key="4">
    <source>
        <dbReference type="ARBA" id="ARBA00022692"/>
    </source>
</evidence>
<feature type="transmembrane region" description="Helical" evidence="9">
    <location>
        <begin position="120"/>
        <end position="139"/>
    </location>
</feature>
<feature type="transmembrane region" description="Helical" evidence="9">
    <location>
        <begin position="34"/>
        <end position="53"/>
    </location>
</feature>
<feature type="transmembrane region" description="Helical" evidence="9">
    <location>
        <begin position="307"/>
        <end position="327"/>
    </location>
</feature>
<feature type="transmembrane region" description="Helical" evidence="9">
    <location>
        <begin position="65"/>
        <end position="83"/>
    </location>
</feature>
<dbReference type="GO" id="GO:0005886">
    <property type="term" value="C:plasma membrane"/>
    <property type="evidence" value="ECO:0007669"/>
    <property type="project" value="TreeGrafter"/>
</dbReference>
<evidence type="ECO:0000256" key="1">
    <source>
        <dbReference type="ARBA" id="ARBA00004141"/>
    </source>
</evidence>
<dbReference type="InterPro" id="IPR024041">
    <property type="entry name" value="NH4_transpt_AmtB-like_dom"/>
</dbReference>
<protein>
    <recommendedName>
        <fullName evidence="10">Ammonium transporter AmtB-like domain-containing protein</fullName>
    </recommendedName>
</protein>
<evidence type="ECO:0000256" key="9">
    <source>
        <dbReference type="SAM" id="Phobius"/>
    </source>
</evidence>
<reference evidence="11" key="1">
    <citation type="submission" date="2021-01" db="EMBL/GenBank/DDBJ databases">
        <authorList>
            <consortium name="Genoscope - CEA"/>
            <person name="William W."/>
        </authorList>
    </citation>
    <scope>NUCLEOTIDE SEQUENCE</scope>
</reference>
<evidence type="ECO:0000259" key="10">
    <source>
        <dbReference type="Pfam" id="PF00909"/>
    </source>
</evidence>
<sequence>MQQHYLDLTNPANVSPSANAAAGTTNRSTLDEDWLLIAGIVLAFSQLGFGFLEAGSVRYKNAQSIVIKVFLGMCLTVLIYWLFGYGFSYGDDFGTYFMGGTKLGAYNWAATEAQNDYSNFVFKATLSCIGVSIVSGGAAERLTFLAWGVLALFYSGFVSPAIVHWTNANGWLTKLGYKDLAGSGFIFYSAGVAALVVTVVSKPRKYRFDTNSTLNFQPFSSIYVAFGTVILFATWMFINGGQIQSGSSTPYVQGLVAVNTLIAGAAGGFWSFVIRYLTKETTSLFSISRGILAGLVASSAAAHESQIWATSIVASIAGIVYTLTATALPKFKLDDPVQIVPIFLHGGFIGVFFTGLLDVNGGLFYGKGMKLVGCQLLGLLIITVWVAFFVFFILIVLKGFAVLRIDSDAEVAGIDKEKCNYEAISFSNEDPQQVNIIKSIKSKAFKDRLKGHKDAIITLISPYGNNGNYLYSASRDGNVKSWDLLNRQIASKFLISKISDDITVQDQDENQQTMKGNIICAATFSEFNIYVGYDDGFIKSNNIKTGESVYAYQGHKAQITSIHFLNIRQLASSSLDGTVRLWDTTSNECEVIFNIGYPINLMNVIFDKEINLLYGKNTIVQIDPYKQSIVRSVQFPNFTIMSYLVHKTLLILGTIDNFMHIYEIQQLDQPNPQPIKVIVGLHGWALCMLVHDPYLYVGTDDKKIKVYEMKTWELKEEFSGHIDGVTTLALANGLLYSGSYDHLIRSWDLEEMYQRIRERAIMQKEDLNSRRYDVYLKSLPKKKKGLPKKKK</sequence>
<dbReference type="AlphaFoldDB" id="A0A8S1SZV4"/>
<keyword evidence="5 9" id="KW-1133">Transmembrane helix</keyword>
<feature type="transmembrane region" description="Helical" evidence="9">
    <location>
        <begin position="221"/>
        <end position="238"/>
    </location>
</feature>
<dbReference type="InterPro" id="IPR019775">
    <property type="entry name" value="WD40_repeat_CS"/>
</dbReference>
<dbReference type="SMART" id="SM00320">
    <property type="entry name" value="WD40"/>
    <property type="match status" value="4"/>
</dbReference>
<evidence type="ECO:0000256" key="2">
    <source>
        <dbReference type="ARBA" id="ARBA00005887"/>
    </source>
</evidence>